<gene>
    <name evidence="2" type="ORF">RM540_09440</name>
</gene>
<reference evidence="2 3" key="1">
    <citation type="submission" date="2023-09" db="EMBL/GenBank/DDBJ databases">
        <authorList>
            <person name="Rey-Velasco X."/>
        </authorList>
    </citation>
    <scope>NUCLEOTIDE SEQUENCE [LARGE SCALE GENOMIC DNA]</scope>
    <source>
        <strain evidence="2 3">F394</strain>
    </source>
</reference>
<dbReference type="Pfam" id="PF08937">
    <property type="entry name" value="ThsB_TIR"/>
    <property type="match status" value="1"/>
</dbReference>
<keyword evidence="3" id="KW-1185">Reference proteome</keyword>
<sequence>MANVSFFSFTIPDHGVVATIKGKAVNPNYSGLSFRVKDLLKRWKTEDEGRIRQAITQAMQGTSRTIVFVGESTYKSNWVAEEVEKTLANGKKLFAVRLNGTAGPKPKALTDKGIALHAWSEATLQSLATQ</sequence>
<organism evidence="2 3">
    <name type="scientific">Rubrivirga litoralis</name>
    <dbReference type="NCBI Taxonomy" id="3075598"/>
    <lineage>
        <taxon>Bacteria</taxon>
        <taxon>Pseudomonadati</taxon>
        <taxon>Rhodothermota</taxon>
        <taxon>Rhodothermia</taxon>
        <taxon>Rhodothermales</taxon>
        <taxon>Rubricoccaceae</taxon>
        <taxon>Rubrivirga</taxon>
    </lineage>
</organism>
<name>A0ABU3BRQ6_9BACT</name>
<dbReference type="Gene3D" id="3.40.50.10140">
    <property type="entry name" value="Toll/interleukin-1 receptor homology (TIR) domain"/>
    <property type="match status" value="1"/>
</dbReference>
<accession>A0ABU3BRQ6</accession>
<evidence type="ECO:0000313" key="2">
    <source>
        <dbReference type="EMBL" id="MDT0631968.1"/>
    </source>
</evidence>
<dbReference type="InterPro" id="IPR035897">
    <property type="entry name" value="Toll_tir_struct_dom_sf"/>
</dbReference>
<evidence type="ECO:0000259" key="1">
    <source>
        <dbReference type="Pfam" id="PF08937"/>
    </source>
</evidence>
<dbReference type="InterPro" id="IPR015032">
    <property type="entry name" value="ThsB__TIR-like_domain"/>
</dbReference>
<dbReference type="SUPFAM" id="SSF52206">
    <property type="entry name" value="Hypothetical protein MTH538"/>
    <property type="match status" value="1"/>
</dbReference>
<feature type="domain" description="Thoeris protein ThsB TIR-like" evidence="1">
    <location>
        <begin position="6"/>
        <end position="101"/>
    </location>
</feature>
<dbReference type="InterPro" id="IPR036490">
    <property type="entry name" value="ThsB_TIR-like_sf"/>
</dbReference>
<proteinExistence type="predicted"/>
<dbReference type="EMBL" id="JAVRHT010000019">
    <property type="protein sequence ID" value="MDT0631968.1"/>
    <property type="molecule type" value="Genomic_DNA"/>
</dbReference>
<dbReference type="Proteomes" id="UP001267426">
    <property type="component" value="Unassembled WGS sequence"/>
</dbReference>
<comment type="caution">
    <text evidence="2">The sequence shown here is derived from an EMBL/GenBank/DDBJ whole genome shotgun (WGS) entry which is preliminary data.</text>
</comment>
<evidence type="ECO:0000313" key="3">
    <source>
        <dbReference type="Proteomes" id="UP001267426"/>
    </source>
</evidence>
<dbReference type="RefSeq" id="WP_311663444.1">
    <property type="nucleotide sequence ID" value="NZ_JAVRHT010000019.1"/>
</dbReference>
<protein>
    <submittedName>
        <fullName evidence="2">TIR domain-containing protein</fullName>
    </submittedName>
</protein>